<dbReference type="GO" id="GO:0015935">
    <property type="term" value="C:small ribosomal subunit"/>
    <property type="evidence" value="ECO:0007669"/>
    <property type="project" value="TreeGrafter"/>
</dbReference>
<dbReference type="Pfam" id="PF00253">
    <property type="entry name" value="Ribosomal_S14"/>
    <property type="match status" value="1"/>
</dbReference>
<feature type="signal peptide" evidence="4">
    <location>
        <begin position="1"/>
        <end position="28"/>
    </location>
</feature>
<keyword evidence="6" id="KW-1185">Reference proteome</keyword>
<keyword evidence="4" id="KW-0732">Signal</keyword>
<evidence type="ECO:0000256" key="4">
    <source>
        <dbReference type="SAM" id="SignalP"/>
    </source>
</evidence>
<dbReference type="GO" id="GO:0003735">
    <property type="term" value="F:structural constituent of ribosome"/>
    <property type="evidence" value="ECO:0007669"/>
    <property type="project" value="InterPro"/>
</dbReference>
<evidence type="ECO:0000313" key="6">
    <source>
        <dbReference type="Proteomes" id="UP001057455"/>
    </source>
</evidence>
<dbReference type="Gene3D" id="1.10.287.1480">
    <property type="match status" value="1"/>
</dbReference>
<dbReference type="OrthoDB" id="413436at2759"/>
<dbReference type="GO" id="GO:0006412">
    <property type="term" value="P:translation"/>
    <property type="evidence" value="ECO:0007669"/>
    <property type="project" value="InterPro"/>
</dbReference>
<comment type="similarity">
    <text evidence="1">Belongs to the universal ribosomal protein uS14 family.</text>
</comment>
<proteinExistence type="inferred from homology"/>
<dbReference type="PANTHER" id="PTHR19836">
    <property type="entry name" value="30S RIBOSOMAL PROTEIN S14"/>
    <property type="match status" value="1"/>
</dbReference>
<organism evidence="5 6">
    <name type="scientific">Babesia ovis</name>
    <dbReference type="NCBI Taxonomy" id="5869"/>
    <lineage>
        <taxon>Eukaryota</taxon>
        <taxon>Sar</taxon>
        <taxon>Alveolata</taxon>
        <taxon>Apicomplexa</taxon>
        <taxon>Aconoidasida</taxon>
        <taxon>Piroplasmida</taxon>
        <taxon>Babesiidae</taxon>
        <taxon>Babesia</taxon>
    </lineage>
</organism>
<reference evidence="5" key="1">
    <citation type="submission" date="2019-12" db="EMBL/GenBank/DDBJ databases">
        <title>Genome sequence of Babesia ovis.</title>
        <authorList>
            <person name="Yamagishi J."/>
            <person name="Sevinc F."/>
            <person name="Xuan X."/>
        </authorList>
    </citation>
    <scope>NUCLEOTIDE SEQUENCE</scope>
    <source>
        <strain evidence="5">Selcuk</strain>
    </source>
</reference>
<evidence type="ECO:0000256" key="3">
    <source>
        <dbReference type="ARBA" id="ARBA00023274"/>
    </source>
</evidence>
<sequence>MFDGSGHEYMKLFSIALLQLSLFQLWNSRVFCGHIAVSRRPLGQAFLLPGTANGFLQPSIASRIFPCKSQDDDEDIPPYNLDPRIMENQVLHYGPEIPGELWQRPRRPPGMCGYKGMSSDFRYCKPDRAVMSRMMRRRYKQALYKYVRAKYKEYIKNARNNGELMYWQAKLDSLPRDSSRTRYNRICMLTGRTRAVYRIVGLTRHQFRKFAYKGLIPGIKRANW</sequence>
<name>A0A9W5WTC7_BABOV</name>
<dbReference type="SUPFAM" id="SSF57716">
    <property type="entry name" value="Glucocorticoid receptor-like (DNA-binding domain)"/>
    <property type="match status" value="1"/>
</dbReference>
<dbReference type="InterPro" id="IPR001209">
    <property type="entry name" value="Ribosomal_uS14"/>
</dbReference>
<accession>A0A9W5WTC7</accession>
<protein>
    <submittedName>
        <fullName evidence="5">30S ribosomal protein S14</fullName>
    </submittedName>
</protein>
<feature type="chain" id="PRO_5040980890" evidence="4">
    <location>
        <begin position="29"/>
        <end position="224"/>
    </location>
</feature>
<keyword evidence="2 5" id="KW-0689">Ribosomal protein</keyword>
<evidence type="ECO:0000256" key="1">
    <source>
        <dbReference type="ARBA" id="ARBA00009083"/>
    </source>
</evidence>
<dbReference type="GO" id="GO:0005737">
    <property type="term" value="C:cytoplasm"/>
    <property type="evidence" value="ECO:0007669"/>
    <property type="project" value="UniProtKB-ARBA"/>
</dbReference>
<dbReference type="Proteomes" id="UP001057455">
    <property type="component" value="Unassembled WGS sequence"/>
</dbReference>
<dbReference type="PANTHER" id="PTHR19836:SF19">
    <property type="entry name" value="SMALL RIBOSOMAL SUBUNIT PROTEIN US14M"/>
    <property type="match status" value="1"/>
</dbReference>
<comment type="caution">
    <text evidence="5">The sequence shown here is derived from an EMBL/GenBank/DDBJ whole genome shotgun (WGS) entry which is preliminary data.</text>
</comment>
<evidence type="ECO:0000313" key="5">
    <source>
        <dbReference type="EMBL" id="GFE52634.1"/>
    </source>
</evidence>
<evidence type="ECO:0000256" key="2">
    <source>
        <dbReference type="ARBA" id="ARBA00022980"/>
    </source>
</evidence>
<dbReference type="EMBL" id="BLIY01000001">
    <property type="protein sequence ID" value="GFE52634.1"/>
    <property type="molecule type" value="Genomic_DNA"/>
</dbReference>
<dbReference type="AlphaFoldDB" id="A0A9W5WTC7"/>
<keyword evidence="3" id="KW-0687">Ribonucleoprotein</keyword>
<gene>
    <name evidence="5" type="ORF">BaOVIS_000380</name>
</gene>